<dbReference type="GeneID" id="63802835"/>
<evidence type="ECO:0000313" key="3">
    <source>
        <dbReference type="Proteomes" id="UP000193922"/>
    </source>
</evidence>
<feature type="compositionally biased region" description="Polar residues" evidence="1">
    <location>
        <begin position="1"/>
        <end position="23"/>
    </location>
</feature>
<protein>
    <submittedName>
        <fullName evidence="2">Uncharacterized protein</fullName>
    </submittedName>
</protein>
<dbReference type="EMBL" id="MCFD01000001">
    <property type="protein sequence ID" value="ORX74410.1"/>
    <property type="molecule type" value="Genomic_DNA"/>
</dbReference>
<dbReference type="RefSeq" id="XP_040747621.1">
    <property type="nucleotide sequence ID" value="XM_040886187.1"/>
</dbReference>
<evidence type="ECO:0000256" key="1">
    <source>
        <dbReference type="SAM" id="MobiDB-lite"/>
    </source>
</evidence>
<evidence type="ECO:0000313" key="2">
    <source>
        <dbReference type="EMBL" id="ORX74410.1"/>
    </source>
</evidence>
<gene>
    <name evidence="2" type="ORF">DL89DRAFT_264288</name>
</gene>
<accession>A0A1Y1WLG5</accession>
<reference evidence="2 3" key="1">
    <citation type="submission" date="2016-07" db="EMBL/GenBank/DDBJ databases">
        <title>Pervasive Adenine N6-methylation of Active Genes in Fungi.</title>
        <authorList>
            <consortium name="DOE Joint Genome Institute"/>
            <person name="Mondo S.J."/>
            <person name="Dannebaum R.O."/>
            <person name="Kuo R.C."/>
            <person name="Labutti K."/>
            <person name="Haridas S."/>
            <person name="Kuo A."/>
            <person name="Salamov A."/>
            <person name="Ahrendt S.R."/>
            <person name="Lipzen A."/>
            <person name="Sullivan W."/>
            <person name="Andreopoulos W.B."/>
            <person name="Clum A."/>
            <person name="Lindquist E."/>
            <person name="Daum C."/>
            <person name="Ramamoorthy G.K."/>
            <person name="Gryganskyi A."/>
            <person name="Culley D."/>
            <person name="Magnuson J.K."/>
            <person name="James T.Y."/>
            <person name="O'Malley M.A."/>
            <person name="Stajich J.E."/>
            <person name="Spatafora J.W."/>
            <person name="Visel A."/>
            <person name="Grigoriev I.V."/>
        </authorList>
    </citation>
    <scope>NUCLEOTIDE SEQUENCE [LARGE SCALE GENOMIC DNA]</scope>
    <source>
        <strain evidence="2 3">ATCC 12442</strain>
    </source>
</reference>
<feature type="region of interest" description="Disordered" evidence="1">
    <location>
        <begin position="1"/>
        <end position="38"/>
    </location>
</feature>
<comment type="caution">
    <text evidence="2">The sequence shown here is derived from an EMBL/GenBank/DDBJ whole genome shotgun (WGS) entry which is preliminary data.</text>
</comment>
<dbReference type="Proteomes" id="UP000193922">
    <property type="component" value="Unassembled WGS sequence"/>
</dbReference>
<sequence>MPTGNDTEQKPTSQHTSAADQNTAGGSGGSAAPRPAPTWDEINETRIAVKNRKDDFDSPFTFCINDGAYIDARSAPPVTGKYSCIEFLSRRMASVVRQRRQQEAQQRIWADSWYARWMLRWQVYKVYGNKNIEKFRQLERNKRTTQEMGVEVIGDERERGRLFVVAPLDVAVVEWRNEAWRFVLRMLEPGYKMSKKYMESWENGTQTKLLTKFWDGTVKMDGLKLAAKMASNIVKGWGDVADEKDNNRKQT</sequence>
<proteinExistence type="predicted"/>
<dbReference type="OrthoDB" id="5569779at2759"/>
<organism evidence="2 3">
    <name type="scientific">Linderina pennispora</name>
    <dbReference type="NCBI Taxonomy" id="61395"/>
    <lineage>
        <taxon>Eukaryota</taxon>
        <taxon>Fungi</taxon>
        <taxon>Fungi incertae sedis</taxon>
        <taxon>Zoopagomycota</taxon>
        <taxon>Kickxellomycotina</taxon>
        <taxon>Kickxellomycetes</taxon>
        <taxon>Kickxellales</taxon>
        <taxon>Kickxellaceae</taxon>
        <taxon>Linderina</taxon>
    </lineage>
</organism>
<name>A0A1Y1WLG5_9FUNG</name>
<dbReference type="AlphaFoldDB" id="A0A1Y1WLG5"/>
<keyword evidence="3" id="KW-1185">Reference proteome</keyword>